<feature type="domain" description="C2H2-type" evidence="9">
    <location>
        <begin position="69"/>
        <end position="96"/>
    </location>
</feature>
<keyword evidence="6" id="KW-0539">Nucleus</keyword>
<evidence type="ECO:0000256" key="8">
    <source>
        <dbReference type="SAM" id="MobiDB-lite"/>
    </source>
</evidence>
<dbReference type="PANTHER" id="PTHR16515">
    <property type="entry name" value="PR DOMAIN ZINC FINGER PROTEIN"/>
    <property type="match status" value="1"/>
</dbReference>
<evidence type="ECO:0000313" key="10">
    <source>
        <dbReference type="EMBL" id="CAJ0578294.1"/>
    </source>
</evidence>
<dbReference type="SMART" id="SM00355">
    <property type="entry name" value="ZnF_C2H2"/>
    <property type="match status" value="5"/>
</dbReference>
<comment type="subcellular location">
    <subcellularLocation>
        <location evidence="1">Nucleus</location>
    </subcellularLocation>
</comment>
<dbReference type="Proteomes" id="UP001177023">
    <property type="component" value="Unassembled WGS sequence"/>
</dbReference>
<dbReference type="Pfam" id="PF00096">
    <property type="entry name" value="zf-C2H2"/>
    <property type="match status" value="3"/>
</dbReference>
<dbReference type="GO" id="GO:0010468">
    <property type="term" value="P:regulation of gene expression"/>
    <property type="evidence" value="ECO:0007669"/>
    <property type="project" value="TreeGrafter"/>
</dbReference>
<dbReference type="SUPFAM" id="SSF57667">
    <property type="entry name" value="beta-beta-alpha zinc fingers"/>
    <property type="match status" value="2"/>
</dbReference>
<dbReference type="InterPro" id="IPR050331">
    <property type="entry name" value="Zinc_finger"/>
</dbReference>
<evidence type="ECO:0000259" key="9">
    <source>
        <dbReference type="PROSITE" id="PS50157"/>
    </source>
</evidence>
<gene>
    <name evidence="10" type="ORF">MSPICULIGERA_LOCUS16553</name>
</gene>
<dbReference type="PROSITE" id="PS00028">
    <property type="entry name" value="ZINC_FINGER_C2H2_1"/>
    <property type="match status" value="4"/>
</dbReference>
<evidence type="ECO:0000256" key="4">
    <source>
        <dbReference type="ARBA" id="ARBA00022771"/>
    </source>
</evidence>
<evidence type="ECO:0000256" key="5">
    <source>
        <dbReference type="ARBA" id="ARBA00022833"/>
    </source>
</evidence>
<protein>
    <recommendedName>
        <fullName evidence="9">C2H2-type domain-containing protein</fullName>
    </recommendedName>
</protein>
<feature type="domain" description="C2H2-type" evidence="9">
    <location>
        <begin position="41"/>
        <end position="68"/>
    </location>
</feature>
<feature type="domain" description="C2H2-type" evidence="9">
    <location>
        <begin position="97"/>
        <end position="124"/>
    </location>
</feature>
<name>A0AA36D2B8_9BILA</name>
<dbReference type="FunFam" id="3.30.160.60:FF:000145">
    <property type="entry name" value="Zinc finger protein 574"/>
    <property type="match status" value="1"/>
</dbReference>
<evidence type="ECO:0000256" key="3">
    <source>
        <dbReference type="ARBA" id="ARBA00022737"/>
    </source>
</evidence>
<evidence type="ECO:0000256" key="1">
    <source>
        <dbReference type="ARBA" id="ARBA00004123"/>
    </source>
</evidence>
<dbReference type="PANTHER" id="PTHR16515:SF60">
    <property type="entry name" value="ZINC FINGER PROTEIN 436"/>
    <property type="match status" value="1"/>
</dbReference>
<evidence type="ECO:0000256" key="6">
    <source>
        <dbReference type="ARBA" id="ARBA00023242"/>
    </source>
</evidence>
<sequence>MEEYFDEYDDPGIQSPPIRRDPTPSRPAKAAKSKRRPSSVVQCNLCDKIFVSERGLIQHYAVHSQQRPFVCEICDRGFRFLSNLLEHKSLHRPFIPHVCPICGKEARLKGNLKKHMETHLNTRAEVEQFWGPYRAKSTNHANIPDDALVVRYTQEALEAAKFAADTRNRKPFLSIDSWIEAIKKGEFFPAVELKIKFKIMEGKIGIRRLTVDELQVRSKAIPFERFDCAFCIAIFHSLAECADHVRRLHQDKLAENIPFCRMCCRQFRDMTHLANHERYHEFVRSMEKDCLLPTPPPLLRLTDQGLSYGDAPEMRATIEEVPLT</sequence>
<keyword evidence="3" id="KW-0677">Repeat</keyword>
<keyword evidence="11" id="KW-1185">Reference proteome</keyword>
<evidence type="ECO:0000256" key="2">
    <source>
        <dbReference type="ARBA" id="ARBA00022723"/>
    </source>
</evidence>
<feature type="region of interest" description="Disordered" evidence="8">
    <location>
        <begin position="1"/>
        <end position="36"/>
    </location>
</feature>
<evidence type="ECO:0000313" key="11">
    <source>
        <dbReference type="Proteomes" id="UP001177023"/>
    </source>
</evidence>
<keyword evidence="2" id="KW-0479">Metal-binding</keyword>
<dbReference type="InterPro" id="IPR036236">
    <property type="entry name" value="Znf_C2H2_sf"/>
</dbReference>
<comment type="caution">
    <text evidence="10">The sequence shown here is derived from an EMBL/GenBank/DDBJ whole genome shotgun (WGS) entry which is preliminary data.</text>
</comment>
<dbReference type="InterPro" id="IPR013087">
    <property type="entry name" value="Znf_C2H2_type"/>
</dbReference>
<feature type="compositionally biased region" description="Acidic residues" evidence="8">
    <location>
        <begin position="1"/>
        <end position="10"/>
    </location>
</feature>
<keyword evidence="5" id="KW-0862">Zinc</keyword>
<reference evidence="10" key="1">
    <citation type="submission" date="2023-06" db="EMBL/GenBank/DDBJ databases">
        <authorList>
            <person name="Delattre M."/>
        </authorList>
    </citation>
    <scope>NUCLEOTIDE SEQUENCE</scope>
    <source>
        <strain evidence="10">AF72</strain>
    </source>
</reference>
<dbReference type="GO" id="GO:0005634">
    <property type="term" value="C:nucleus"/>
    <property type="evidence" value="ECO:0007669"/>
    <property type="project" value="UniProtKB-SubCell"/>
</dbReference>
<accession>A0AA36D2B8</accession>
<dbReference type="GO" id="GO:0008270">
    <property type="term" value="F:zinc ion binding"/>
    <property type="evidence" value="ECO:0007669"/>
    <property type="project" value="UniProtKB-KW"/>
</dbReference>
<dbReference type="PROSITE" id="PS50157">
    <property type="entry name" value="ZINC_FINGER_C2H2_2"/>
    <property type="match status" value="4"/>
</dbReference>
<feature type="non-terminal residue" evidence="10">
    <location>
        <position position="324"/>
    </location>
</feature>
<proteinExistence type="predicted"/>
<organism evidence="10 11">
    <name type="scientific">Mesorhabditis spiculigera</name>
    <dbReference type="NCBI Taxonomy" id="96644"/>
    <lineage>
        <taxon>Eukaryota</taxon>
        <taxon>Metazoa</taxon>
        <taxon>Ecdysozoa</taxon>
        <taxon>Nematoda</taxon>
        <taxon>Chromadorea</taxon>
        <taxon>Rhabditida</taxon>
        <taxon>Rhabditina</taxon>
        <taxon>Rhabditomorpha</taxon>
        <taxon>Rhabditoidea</taxon>
        <taxon>Rhabditidae</taxon>
        <taxon>Mesorhabditinae</taxon>
        <taxon>Mesorhabditis</taxon>
    </lineage>
</organism>
<dbReference type="AlphaFoldDB" id="A0AA36D2B8"/>
<keyword evidence="4 7" id="KW-0863">Zinc-finger</keyword>
<evidence type="ECO:0000256" key="7">
    <source>
        <dbReference type="PROSITE-ProRule" id="PRU00042"/>
    </source>
</evidence>
<dbReference type="Gene3D" id="3.30.160.60">
    <property type="entry name" value="Classic Zinc Finger"/>
    <property type="match status" value="3"/>
</dbReference>
<feature type="domain" description="C2H2-type" evidence="9">
    <location>
        <begin position="258"/>
        <end position="285"/>
    </location>
</feature>
<dbReference type="EMBL" id="CATQJA010002653">
    <property type="protein sequence ID" value="CAJ0578294.1"/>
    <property type="molecule type" value="Genomic_DNA"/>
</dbReference>